<gene>
    <name evidence="1" type="ORF">TanjilG_24127</name>
</gene>
<keyword evidence="2" id="KW-1185">Reference proteome</keyword>
<dbReference type="Proteomes" id="UP000188354">
    <property type="component" value="Chromosome LG03"/>
</dbReference>
<reference evidence="1 2" key="1">
    <citation type="journal article" date="2017" name="Plant Biotechnol. J.">
        <title>A comprehensive draft genome sequence for lupin (Lupinus angustifolius), an emerging health food: insights into plant-microbe interactions and legume evolution.</title>
        <authorList>
            <person name="Hane J.K."/>
            <person name="Ming Y."/>
            <person name="Kamphuis L.G."/>
            <person name="Nelson M.N."/>
            <person name="Garg G."/>
            <person name="Atkins C.A."/>
            <person name="Bayer P.E."/>
            <person name="Bravo A."/>
            <person name="Bringans S."/>
            <person name="Cannon S."/>
            <person name="Edwards D."/>
            <person name="Foley R."/>
            <person name="Gao L.L."/>
            <person name="Harrison M.J."/>
            <person name="Huang W."/>
            <person name="Hurgobin B."/>
            <person name="Li S."/>
            <person name="Liu C.W."/>
            <person name="McGrath A."/>
            <person name="Morahan G."/>
            <person name="Murray J."/>
            <person name="Weller J."/>
            <person name="Jian J."/>
            <person name="Singh K.B."/>
        </authorList>
    </citation>
    <scope>NUCLEOTIDE SEQUENCE [LARGE SCALE GENOMIC DNA]</scope>
    <source>
        <strain evidence="2">cv. Tanjil</strain>
        <tissue evidence="1">Whole plant</tissue>
    </source>
</reference>
<sequence>MVTGSRNLQLKFHSLVGGQSIHRVEEPILLDESPSKDSGLMQEVHHVGVKNIYLGEKQLREKGVVECLNEKVFNYEDIGQSKAIKSLVEFSPHAVRLVNAEPLDEGVSSPPLDHLHTS</sequence>
<accession>A0A1J7I8V2</accession>
<dbReference type="Gramene" id="OIW15018">
    <property type="protein sequence ID" value="OIW15018"/>
    <property type="gene ID" value="TanjilG_24127"/>
</dbReference>
<name>A0A1J7I8V2_LUPAN</name>
<dbReference type="EMBL" id="CM007363">
    <property type="protein sequence ID" value="OIW15018.1"/>
    <property type="molecule type" value="Genomic_DNA"/>
</dbReference>
<proteinExistence type="predicted"/>
<dbReference type="AlphaFoldDB" id="A0A1J7I8V2"/>
<evidence type="ECO:0000313" key="1">
    <source>
        <dbReference type="EMBL" id="OIW15018.1"/>
    </source>
</evidence>
<organism evidence="1 2">
    <name type="scientific">Lupinus angustifolius</name>
    <name type="common">Narrow-leaved blue lupine</name>
    <dbReference type="NCBI Taxonomy" id="3871"/>
    <lineage>
        <taxon>Eukaryota</taxon>
        <taxon>Viridiplantae</taxon>
        <taxon>Streptophyta</taxon>
        <taxon>Embryophyta</taxon>
        <taxon>Tracheophyta</taxon>
        <taxon>Spermatophyta</taxon>
        <taxon>Magnoliopsida</taxon>
        <taxon>eudicotyledons</taxon>
        <taxon>Gunneridae</taxon>
        <taxon>Pentapetalae</taxon>
        <taxon>rosids</taxon>
        <taxon>fabids</taxon>
        <taxon>Fabales</taxon>
        <taxon>Fabaceae</taxon>
        <taxon>Papilionoideae</taxon>
        <taxon>50 kb inversion clade</taxon>
        <taxon>genistoids sensu lato</taxon>
        <taxon>core genistoids</taxon>
        <taxon>Genisteae</taxon>
        <taxon>Lupinus</taxon>
    </lineage>
</organism>
<evidence type="ECO:0000313" key="2">
    <source>
        <dbReference type="Proteomes" id="UP000188354"/>
    </source>
</evidence>
<protein>
    <submittedName>
        <fullName evidence="1">Uncharacterized protein</fullName>
    </submittedName>
</protein>